<proteinExistence type="predicted"/>
<gene>
    <name evidence="1" type="ORF">L1987_06797</name>
</gene>
<organism evidence="1 2">
    <name type="scientific">Smallanthus sonchifolius</name>
    <dbReference type="NCBI Taxonomy" id="185202"/>
    <lineage>
        <taxon>Eukaryota</taxon>
        <taxon>Viridiplantae</taxon>
        <taxon>Streptophyta</taxon>
        <taxon>Embryophyta</taxon>
        <taxon>Tracheophyta</taxon>
        <taxon>Spermatophyta</taxon>
        <taxon>Magnoliopsida</taxon>
        <taxon>eudicotyledons</taxon>
        <taxon>Gunneridae</taxon>
        <taxon>Pentapetalae</taxon>
        <taxon>asterids</taxon>
        <taxon>campanulids</taxon>
        <taxon>Asterales</taxon>
        <taxon>Asteraceae</taxon>
        <taxon>Asteroideae</taxon>
        <taxon>Heliantheae alliance</taxon>
        <taxon>Millerieae</taxon>
        <taxon>Smallanthus</taxon>
    </lineage>
</organism>
<keyword evidence="2" id="KW-1185">Reference proteome</keyword>
<evidence type="ECO:0000313" key="2">
    <source>
        <dbReference type="Proteomes" id="UP001056120"/>
    </source>
</evidence>
<reference evidence="2" key="1">
    <citation type="journal article" date="2022" name="Mol. Ecol. Resour.">
        <title>The genomes of chicory, endive, great burdock and yacon provide insights into Asteraceae palaeo-polyploidization history and plant inulin production.</title>
        <authorList>
            <person name="Fan W."/>
            <person name="Wang S."/>
            <person name="Wang H."/>
            <person name="Wang A."/>
            <person name="Jiang F."/>
            <person name="Liu H."/>
            <person name="Zhao H."/>
            <person name="Xu D."/>
            <person name="Zhang Y."/>
        </authorList>
    </citation>
    <scope>NUCLEOTIDE SEQUENCE [LARGE SCALE GENOMIC DNA]</scope>
    <source>
        <strain evidence="2">cv. Yunnan</strain>
    </source>
</reference>
<accession>A0ACB9JZ33</accession>
<dbReference type="Proteomes" id="UP001056120">
    <property type="component" value="Linkage Group LG02"/>
</dbReference>
<evidence type="ECO:0000313" key="1">
    <source>
        <dbReference type="EMBL" id="KAI3825315.1"/>
    </source>
</evidence>
<sequence>MNRDFQTLNLLPEELSETLKESLGMENLSRYVQYVDGESSRKTRRINEESKGIDTIVSSQENSMVKQVTQDQNRLKTAENNENVKKLEVVKLPEHSSPATQTCL</sequence>
<reference evidence="1 2" key="2">
    <citation type="journal article" date="2022" name="Mol. Ecol. Resour.">
        <title>The genomes of chicory, endive, great burdock and yacon provide insights into Asteraceae paleo-polyploidization history and plant inulin production.</title>
        <authorList>
            <person name="Fan W."/>
            <person name="Wang S."/>
            <person name="Wang H."/>
            <person name="Wang A."/>
            <person name="Jiang F."/>
            <person name="Liu H."/>
            <person name="Zhao H."/>
            <person name="Xu D."/>
            <person name="Zhang Y."/>
        </authorList>
    </citation>
    <scope>NUCLEOTIDE SEQUENCE [LARGE SCALE GENOMIC DNA]</scope>
    <source>
        <strain evidence="2">cv. Yunnan</strain>
        <tissue evidence="1">Leaves</tissue>
    </source>
</reference>
<protein>
    <submittedName>
        <fullName evidence="1">Uncharacterized protein</fullName>
    </submittedName>
</protein>
<name>A0ACB9JZ33_9ASTR</name>
<dbReference type="EMBL" id="CM042019">
    <property type="protein sequence ID" value="KAI3825315.1"/>
    <property type="molecule type" value="Genomic_DNA"/>
</dbReference>
<comment type="caution">
    <text evidence="1">The sequence shown here is derived from an EMBL/GenBank/DDBJ whole genome shotgun (WGS) entry which is preliminary data.</text>
</comment>